<gene>
    <name evidence="3" type="ORF">J07HQW2_02369</name>
</gene>
<sequence length="138" mass="15821">MTWKKKAIKHDDKHEQLCLSKGSNLKQGRSDFILAEYETRPDVSVENIQQVRGVWNGDMWELHIVCNKHIPVEDTPGNQTAGIDLGIKNYLAIDYEGGASELYPGNILKEDKHYFTRKEYQTEGETGSSKRARKRKAQ</sequence>
<evidence type="ECO:0000259" key="2">
    <source>
        <dbReference type="Pfam" id="PF01385"/>
    </source>
</evidence>
<proteinExistence type="predicted"/>
<dbReference type="Pfam" id="PF01385">
    <property type="entry name" value="OrfB_IS605"/>
    <property type="match status" value="1"/>
</dbReference>
<dbReference type="EMBL" id="KE356561">
    <property type="protein sequence ID" value="ERG95909.1"/>
    <property type="molecule type" value="Genomic_DNA"/>
</dbReference>
<name>U1MZH9_9EURY</name>
<accession>U1MZH9</accession>
<dbReference type="HOGENOM" id="CLU_1850600_0_0_2"/>
<organism evidence="3 4">
    <name type="scientific">Haloquadratum walsbyi J07HQW2</name>
    <dbReference type="NCBI Taxonomy" id="1238425"/>
    <lineage>
        <taxon>Archaea</taxon>
        <taxon>Methanobacteriati</taxon>
        <taxon>Methanobacteriota</taxon>
        <taxon>Stenosarchaea group</taxon>
        <taxon>Halobacteria</taxon>
        <taxon>Halobacteriales</taxon>
        <taxon>Haloferacaceae</taxon>
        <taxon>Haloquadratum</taxon>
    </lineage>
</organism>
<protein>
    <submittedName>
        <fullName evidence="3">Transposase</fullName>
    </submittedName>
</protein>
<dbReference type="AlphaFoldDB" id="U1MZH9"/>
<evidence type="ECO:0000256" key="1">
    <source>
        <dbReference type="SAM" id="MobiDB-lite"/>
    </source>
</evidence>
<evidence type="ECO:0000313" key="3">
    <source>
        <dbReference type="EMBL" id="ERG95909.1"/>
    </source>
</evidence>
<feature type="domain" description="Probable transposase IS891/IS1136/IS1341" evidence="2">
    <location>
        <begin position="64"/>
        <end position="136"/>
    </location>
</feature>
<dbReference type="eggNOG" id="arCOG00683">
    <property type="taxonomic scope" value="Archaea"/>
</dbReference>
<dbReference type="Proteomes" id="UP000030710">
    <property type="component" value="Unassembled WGS sequence"/>
</dbReference>
<reference evidence="3 4" key="1">
    <citation type="journal article" date="2013" name="PLoS ONE">
        <title>Assembly-driven community genomics of a hypersaline microbial ecosystem.</title>
        <authorList>
            <person name="Podell S."/>
            <person name="Ugalde J.A."/>
            <person name="Narasingarao P."/>
            <person name="Banfield J.F."/>
            <person name="Heidelberg K.B."/>
            <person name="Allen E.E."/>
        </authorList>
    </citation>
    <scope>NUCLEOTIDE SEQUENCE [LARGE SCALE GENOMIC DNA]</scope>
    <source>
        <strain evidence="4">J07HQW2</strain>
    </source>
</reference>
<evidence type="ECO:0000313" key="4">
    <source>
        <dbReference type="Proteomes" id="UP000030710"/>
    </source>
</evidence>
<feature type="region of interest" description="Disordered" evidence="1">
    <location>
        <begin position="118"/>
        <end position="138"/>
    </location>
</feature>
<dbReference type="InterPro" id="IPR001959">
    <property type="entry name" value="Transposase"/>
</dbReference>